<dbReference type="RefSeq" id="XP_024583886.1">
    <property type="nucleotide sequence ID" value="XM_024718493.1"/>
</dbReference>
<evidence type="ECO:0000313" key="6">
    <source>
        <dbReference type="Proteomes" id="UP000054928"/>
    </source>
</evidence>
<proteinExistence type="predicted"/>
<organism evidence="5 6">
    <name type="scientific">Plasmopara halstedii</name>
    <name type="common">Downy mildew of sunflower</name>
    <dbReference type="NCBI Taxonomy" id="4781"/>
    <lineage>
        <taxon>Eukaryota</taxon>
        <taxon>Sar</taxon>
        <taxon>Stramenopiles</taxon>
        <taxon>Oomycota</taxon>
        <taxon>Peronosporomycetes</taxon>
        <taxon>Peronosporales</taxon>
        <taxon>Peronosporaceae</taxon>
        <taxon>Plasmopara</taxon>
    </lineage>
</organism>
<dbReference type="AlphaFoldDB" id="A0A0P1B2G8"/>
<accession>A0A0P1B2G8</accession>
<dbReference type="Pfam" id="PF20147">
    <property type="entry name" value="Crinkler"/>
    <property type="match status" value="1"/>
</dbReference>
<evidence type="ECO:0000313" key="5">
    <source>
        <dbReference type="EMBL" id="CEG47517.1"/>
    </source>
</evidence>
<reference evidence="6" key="1">
    <citation type="submission" date="2014-09" db="EMBL/GenBank/DDBJ databases">
        <authorList>
            <person name="Sharma Rahul"/>
            <person name="Thines Marco"/>
        </authorList>
    </citation>
    <scope>NUCLEOTIDE SEQUENCE [LARGE SCALE GENOMIC DNA]</scope>
</reference>
<evidence type="ECO:0000256" key="1">
    <source>
        <dbReference type="ARBA" id="ARBA00004340"/>
    </source>
</evidence>
<dbReference type="EMBL" id="CCYD01002589">
    <property type="protein sequence ID" value="CEG47517.1"/>
    <property type="molecule type" value="Genomic_DNA"/>
</dbReference>
<protein>
    <submittedName>
        <fullName evidence="5">CRN-like protein</fullName>
    </submittedName>
</protein>
<keyword evidence="3" id="KW-0964">Secreted</keyword>
<dbReference type="GO" id="GO:0005576">
    <property type="term" value="C:extracellular region"/>
    <property type="evidence" value="ECO:0007669"/>
    <property type="project" value="UniProtKB-SubCell"/>
</dbReference>
<sequence>MVKLCCAIVGAAGNAFSVDINDTESVAALKKGIKKKNPNTIKCDANRLQLFLAKTEGGVWIDEAGAASVALDERGYPQGYVQMRATLDQESQAFWR</sequence>
<dbReference type="OMA" id="NTIKCDA"/>
<dbReference type="GO" id="GO:0043657">
    <property type="term" value="C:host cell"/>
    <property type="evidence" value="ECO:0007669"/>
    <property type="project" value="UniProtKB-SubCell"/>
</dbReference>
<dbReference type="GeneID" id="36399440"/>
<evidence type="ECO:0000256" key="3">
    <source>
        <dbReference type="ARBA" id="ARBA00022525"/>
    </source>
</evidence>
<dbReference type="OrthoDB" id="125307at2759"/>
<feature type="domain" description="Crinkler effector protein N-terminal" evidence="4">
    <location>
        <begin position="2"/>
        <end position="88"/>
    </location>
</feature>
<dbReference type="Proteomes" id="UP000054928">
    <property type="component" value="Unassembled WGS sequence"/>
</dbReference>
<evidence type="ECO:0000259" key="4">
    <source>
        <dbReference type="Pfam" id="PF20147"/>
    </source>
</evidence>
<keyword evidence="6" id="KW-1185">Reference proteome</keyword>
<dbReference type="InterPro" id="IPR045379">
    <property type="entry name" value="Crinkler_N"/>
</dbReference>
<evidence type="ECO:0000256" key="2">
    <source>
        <dbReference type="ARBA" id="ARBA00004613"/>
    </source>
</evidence>
<name>A0A0P1B2G8_PLAHL</name>
<comment type="subcellular location">
    <subcellularLocation>
        <location evidence="1">Host cell</location>
    </subcellularLocation>
    <subcellularLocation>
        <location evidence="2">Secreted</location>
    </subcellularLocation>
</comment>